<dbReference type="InterPro" id="IPR001296">
    <property type="entry name" value="Glyco_trans_1"/>
</dbReference>
<dbReference type="Pfam" id="PF00534">
    <property type="entry name" value="Glycos_transf_1"/>
    <property type="match status" value="1"/>
</dbReference>
<accession>X1BBV9</accession>
<evidence type="ECO:0000313" key="3">
    <source>
        <dbReference type="EMBL" id="GAG81623.1"/>
    </source>
</evidence>
<proteinExistence type="predicted"/>
<feature type="compositionally biased region" description="Basic and acidic residues" evidence="1">
    <location>
        <begin position="180"/>
        <end position="191"/>
    </location>
</feature>
<comment type="caution">
    <text evidence="3">The sequence shown here is derived from an EMBL/GenBank/DDBJ whole genome shotgun (WGS) entry which is preliminary data.</text>
</comment>
<dbReference type="PANTHER" id="PTHR12526">
    <property type="entry name" value="GLYCOSYLTRANSFERASE"/>
    <property type="match status" value="1"/>
</dbReference>
<dbReference type="Gene3D" id="3.40.50.2000">
    <property type="entry name" value="Glycogen Phosphorylase B"/>
    <property type="match status" value="1"/>
</dbReference>
<feature type="region of interest" description="Disordered" evidence="1">
    <location>
        <begin position="162"/>
        <end position="191"/>
    </location>
</feature>
<dbReference type="GO" id="GO:0016757">
    <property type="term" value="F:glycosyltransferase activity"/>
    <property type="evidence" value="ECO:0007669"/>
    <property type="project" value="InterPro"/>
</dbReference>
<evidence type="ECO:0000256" key="1">
    <source>
        <dbReference type="SAM" id="MobiDB-lite"/>
    </source>
</evidence>
<evidence type="ECO:0000259" key="2">
    <source>
        <dbReference type="Pfam" id="PF00534"/>
    </source>
</evidence>
<dbReference type="SUPFAM" id="SSF53756">
    <property type="entry name" value="UDP-Glycosyltransferase/glycogen phosphorylase"/>
    <property type="match status" value="1"/>
</dbReference>
<gene>
    <name evidence="3" type="ORF">S01H4_26041</name>
</gene>
<dbReference type="PANTHER" id="PTHR12526:SF595">
    <property type="entry name" value="BLL5217 PROTEIN"/>
    <property type="match status" value="1"/>
</dbReference>
<reference evidence="3" key="1">
    <citation type="journal article" date="2014" name="Front. Microbiol.">
        <title>High frequency of phylogenetically diverse reductive dehalogenase-homologous genes in deep subseafloor sedimentary metagenomes.</title>
        <authorList>
            <person name="Kawai M."/>
            <person name="Futagami T."/>
            <person name="Toyoda A."/>
            <person name="Takaki Y."/>
            <person name="Nishi S."/>
            <person name="Hori S."/>
            <person name="Arai W."/>
            <person name="Tsubouchi T."/>
            <person name="Morono Y."/>
            <person name="Uchiyama I."/>
            <person name="Ito T."/>
            <person name="Fujiyama A."/>
            <person name="Inagaki F."/>
            <person name="Takami H."/>
        </authorList>
    </citation>
    <scope>NUCLEOTIDE SEQUENCE</scope>
    <source>
        <strain evidence="3">Expedition CK06-06</strain>
    </source>
</reference>
<protein>
    <recommendedName>
        <fullName evidence="2">Glycosyl transferase family 1 domain-containing protein</fullName>
    </recommendedName>
</protein>
<feature type="domain" description="Glycosyl transferase family 1" evidence="2">
    <location>
        <begin position="38"/>
        <end position="136"/>
    </location>
</feature>
<organism evidence="3">
    <name type="scientific">marine sediment metagenome</name>
    <dbReference type="NCBI Taxonomy" id="412755"/>
    <lineage>
        <taxon>unclassified sequences</taxon>
        <taxon>metagenomes</taxon>
        <taxon>ecological metagenomes</taxon>
    </lineage>
</organism>
<sequence length="191" mass="21891">WEKGLDLAVRVAVKTGKRLVMAIKMTEKFEQEFFAREVKPWLDKYKKHNYLTMFEVITPKEKFDLYKKAAVTIFSSQWEEPFGLVMIESMACGTPVIALNRGAAPEVIVNGKTGFVVDTEEEMVQAVKKIKDIDPKDCRRHVEKNFSVEKMCREHTEIYKNKKKHCGGDKGGLPPPGFQKRPDQVKAKKSP</sequence>
<dbReference type="AlphaFoldDB" id="X1BBV9"/>
<name>X1BBV9_9ZZZZ</name>
<feature type="non-terminal residue" evidence="3">
    <location>
        <position position="1"/>
    </location>
</feature>
<dbReference type="EMBL" id="BART01012488">
    <property type="protein sequence ID" value="GAG81623.1"/>
    <property type="molecule type" value="Genomic_DNA"/>
</dbReference>